<keyword evidence="9" id="KW-1185">Reference proteome</keyword>
<dbReference type="NCBIfam" id="TIGR00214">
    <property type="entry name" value="lipB"/>
    <property type="match status" value="1"/>
</dbReference>
<dbReference type="PROSITE" id="PS51733">
    <property type="entry name" value="BPL_LPL_CATALYTIC"/>
    <property type="match status" value="1"/>
</dbReference>
<evidence type="ECO:0000256" key="5">
    <source>
        <dbReference type="HAMAP-Rule" id="MF_00013"/>
    </source>
</evidence>
<comment type="catalytic activity">
    <reaction evidence="5 6">
        <text>octanoyl-[ACP] + L-lysyl-[protein] = N(6)-octanoyl-L-lysyl-[protein] + holo-[ACP] + H(+)</text>
        <dbReference type="Rhea" id="RHEA:17665"/>
        <dbReference type="Rhea" id="RHEA-COMP:9636"/>
        <dbReference type="Rhea" id="RHEA-COMP:9685"/>
        <dbReference type="Rhea" id="RHEA-COMP:9752"/>
        <dbReference type="Rhea" id="RHEA-COMP:9928"/>
        <dbReference type="ChEBI" id="CHEBI:15378"/>
        <dbReference type="ChEBI" id="CHEBI:29969"/>
        <dbReference type="ChEBI" id="CHEBI:64479"/>
        <dbReference type="ChEBI" id="CHEBI:78463"/>
        <dbReference type="ChEBI" id="CHEBI:78809"/>
        <dbReference type="EC" id="2.3.1.181"/>
    </reaction>
</comment>
<dbReference type="InterPro" id="IPR045864">
    <property type="entry name" value="aa-tRNA-synth_II/BPL/LPL"/>
</dbReference>
<dbReference type="InterPro" id="IPR020605">
    <property type="entry name" value="Octanoyltransferase_CS"/>
</dbReference>
<dbReference type="HAMAP" id="MF_00013">
    <property type="entry name" value="LipB"/>
    <property type="match status" value="1"/>
</dbReference>
<feature type="active site" description="Acyl-thioester intermediate" evidence="5">
    <location>
        <position position="175"/>
    </location>
</feature>
<keyword evidence="2 5" id="KW-0808">Transferase</keyword>
<reference evidence="8 9" key="1">
    <citation type="submission" date="2018-06" db="EMBL/GenBank/DDBJ databases">
        <title>Genome of strain Polynucleobacter sp. FUKU-NW-11.</title>
        <authorList>
            <person name="Hahn M.W."/>
        </authorList>
    </citation>
    <scope>NUCLEOTIDE SEQUENCE [LARGE SCALE GENOMIC DNA]</scope>
    <source>
        <strain evidence="9">FUKU-NW11</strain>
    </source>
</reference>
<dbReference type="Pfam" id="PF21948">
    <property type="entry name" value="LplA-B_cat"/>
    <property type="match status" value="1"/>
</dbReference>
<dbReference type="GO" id="GO:0016740">
    <property type="term" value="F:transferase activity"/>
    <property type="evidence" value="ECO:0007669"/>
    <property type="project" value="UniProtKB-KW"/>
</dbReference>
<dbReference type="PANTHER" id="PTHR10993">
    <property type="entry name" value="OCTANOYLTRANSFERASE"/>
    <property type="match status" value="1"/>
</dbReference>
<name>A0ABX9FCU4_9BURK</name>
<dbReference type="NCBIfam" id="NF010923">
    <property type="entry name" value="PRK14343.1"/>
    <property type="match status" value="1"/>
</dbReference>
<feature type="binding site" evidence="5">
    <location>
        <begin position="157"/>
        <end position="159"/>
    </location>
    <ligand>
        <name>substrate</name>
    </ligand>
</feature>
<dbReference type="EMBL" id="QMCH01000001">
    <property type="protein sequence ID" value="RAZ43949.1"/>
    <property type="molecule type" value="Genomic_DNA"/>
</dbReference>
<feature type="binding site" evidence="5">
    <location>
        <begin position="67"/>
        <end position="74"/>
    </location>
    <ligand>
        <name>substrate</name>
    </ligand>
</feature>
<dbReference type="CDD" id="cd16444">
    <property type="entry name" value="LipB"/>
    <property type="match status" value="1"/>
</dbReference>
<feature type="site" description="Lowers pKa of active site Cys" evidence="5">
    <location>
        <position position="141"/>
    </location>
</feature>
<comment type="miscellaneous">
    <text evidence="5">In the reaction, the free carboxyl group of octanoic acid is attached via an amide linkage to the epsilon-amino group of a specific lysine residue of lipoyl domains of lipoate-dependent enzymes.</text>
</comment>
<sequence>MLVKQLGLVDYVPTYEAMRKFTQQRNSDTPDEIWVLEHHPVFTLGLAGDPQNLHSPSADIPLVEVDRGGEITYHGPGQIVIYLLLDLKRLRIFVKELVSRIEQALIDTLSEYGLKAERQLGAPGIYIAAQEGIPKEWMGAKIAALGLKVSKSHSYHGLALNVSTDLAAFARIHPCGYAGLKTVDMQTLGIKDNIQNVSHKLVENLKRHLQQ</sequence>
<evidence type="ECO:0000256" key="6">
    <source>
        <dbReference type="PIRNR" id="PIRNR016262"/>
    </source>
</evidence>
<evidence type="ECO:0000256" key="3">
    <source>
        <dbReference type="ARBA" id="ARBA00023315"/>
    </source>
</evidence>
<comment type="caution">
    <text evidence="8">The sequence shown here is derived from an EMBL/GenBank/DDBJ whole genome shotgun (WGS) entry which is preliminary data.</text>
</comment>
<comment type="subcellular location">
    <subcellularLocation>
        <location evidence="5">Cytoplasm</location>
    </subcellularLocation>
</comment>
<dbReference type="PANTHER" id="PTHR10993:SF7">
    <property type="entry name" value="LIPOYLTRANSFERASE 2, MITOCHONDRIAL-RELATED"/>
    <property type="match status" value="1"/>
</dbReference>
<dbReference type="PIRSF" id="PIRSF016262">
    <property type="entry name" value="LPLase"/>
    <property type="match status" value="1"/>
</dbReference>
<keyword evidence="3 5" id="KW-0012">Acyltransferase</keyword>
<dbReference type="Gene3D" id="3.30.930.10">
    <property type="entry name" value="Bira Bifunctional Protein, Domain 2"/>
    <property type="match status" value="1"/>
</dbReference>
<accession>A0ABX9FCU4</accession>
<evidence type="ECO:0000256" key="4">
    <source>
        <dbReference type="ARBA" id="ARBA00024732"/>
    </source>
</evidence>
<proteinExistence type="inferred from homology"/>
<evidence type="ECO:0000313" key="8">
    <source>
        <dbReference type="EMBL" id="RAZ43949.1"/>
    </source>
</evidence>
<dbReference type="EC" id="2.3.1.181" evidence="5 6"/>
<evidence type="ECO:0000256" key="1">
    <source>
        <dbReference type="ARBA" id="ARBA00004821"/>
    </source>
</evidence>
<evidence type="ECO:0000259" key="7">
    <source>
        <dbReference type="PROSITE" id="PS51733"/>
    </source>
</evidence>
<organism evidence="8 9">
    <name type="scientific">Polynucleobacter paneuropaeus</name>
    <dbReference type="NCBI Taxonomy" id="2527775"/>
    <lineage>
        <taxon>Bacteria</taxon>
        <taxon>Pseudomonadati</taxon>
        <taxon>Pseudomonadota</taxon>
        <taxon>Betaproteobacteria</taxon>
        <taxon>Burkholderiales</taxon>
        <taxon>Burkholderiaceae</taxon>
        <taxon>Polynucleobacter</taxon>
    </lineage>
</organism>
<protein>
    <recommendedName>
        <fullName evidence="5 6">Octanoyltransferase</fullName>
        <ecNumber evidence="5 6">2.3.1.181</ecNumber>
    </recommendedName>
    <alternativeName>
        <fullName evidence="5">Lipoate-protein ligase B</fullName>
    </alternativeName>
    <alternativeName>
        <fullName evidence="5">Lipoyl/octanoyl transferase</fullName>
    </alternativeName>
    <alternativeName>
        <fullName evidence="5">Octanoyl-[acyl-carrier-protein]-protein N-octanoyltransferase</fullName>
    </alternativeName>
</protein>
<dbReference type="Proteomes" id="UP000251072">
    <property type="component" value="Unassembled WGS sequence"/>
</dbReference>
<dbReference type="SUPFAM" id="SSF55681">
    <property type="entry name" value="Class II aaRS and biotin synthetases"/>
    <property type="match status" value="1"/>
</dbReference>
<evidence type="ECO:0000256" key="2">
    <source>
        <dbReference type="ARBA" id="ARBA00022679"/>
    </source>
</evidence>
<dbReference type="NCBIfam" id="NF010922">
    <property type="entry name" value="PRK14342.1"/>
    <property type="match status" value="1"/>
</dbReference>
<comment type="similarity">
    <text evidence="5 6">Belongs to the LipB family.</text>
</comment>
<evidence type="ECO:0000313" key="9">
    <source>
        <dbReference type="Proteomes" id="UP000251072"/>
    </source>
</evidence>
<dbReference type="PROSITE" id="PS01313">
    <property type="entry name" value="LIPB"/>
    <property type="match status" value="1"/>
</dbReference>
<feature type="domain" description="BPL/LPL catalytic" evidence="7">
    <location>
        <begin position="27"/>
        <end position="211"/>
    </location>
</feature>
<dbReference type="InterPro" id="IPR000544">
    <property type="entry name" value="Octanoyltransferase"/>
</dbReference>
<comment type="pathway">
    <text evidence="1 5 6">Protein modification; protein lipoylation via endogenous pathway; protein N(6)-(lipoyl)lysine from octanoyl-[acyl-carrier-protein]: step 1/2.</text>
</comment>
<comment type="function">
    <text evidence="4 5 6">Catalyzes the transfer of endogenously produced octanoic acid from octanoyl-acyl-carrier-protein onto the lipoyl domains of lipoate-dependent enzymes. Lipoyl-ACP can also act as a substrate although octanoyl-ACP is likely to be the physiological substrate.</text>
</comment>
<feature type="binding site" evidence="5">
    <location>
        <begin position="144"/>
        <end position="146"/>
    </location>
    <ligand>
        <name>substrate</name>
    </ligand>
</feature>
<dbReference type="InterPro" id="IPR004143">
    <property type="entry name" value="BPL_LPL_catalytic"/>
</dbReference>
<keyword evidence="5" id="KW-0963">Cytoplasm</keyword>
<gene>
    <name evidence="5" type="primary">lipB</name>
    <name evidence="8" type="ORF">DP176_00625</name>
</gene>